<protein>
    <submittedName>
        <fullName evidence="1">Uncharacterized protein</fullName>
    </submittedName>
</protein>
<evidence type="ECO:0000313" key="1">
    <source>
        <dbReference type="EMBL" id="JAD31075.1"/>
    </source>
</evidence>
<name>A0A0A8Z2T4_ARUDO</name>
<sequence length="29" mass="3536">MRRRTTVLFFPFSTLSRRARHLDDCSLRP</sequence>
<dbReference type="EMBL" id="GBRH01266820">
    <property type="protein sequence ID" value="JAD31075.1"/>
    <property type="molecule type" value="Transcribed_RNA"/>
</dbReference>
<accession>A0A0A8Z2T4</accession>
<proteinExistence type="predicted"/>
<organism evidence="1">
    <name type="scientific">Arundo donax</name>
    <name type="common">Giant reed</name>
    <name type="synonym">Donax arundinaceus</name>
    <dbReference type="NCBI Taxonomy" id="35708"/>
    <lineage>
        <taxon>Eukaryota</taxon>
        <taxon>Viridiplantae</taxon>
        <taxon>Streptophyta</taxon>
        <taxon>Embryophyta</taxon>
        <taxon>Tracheophyta</taxon>
        <taxon>Spermatophyta</taxon>
        <taxon>Magnoliopsida</taxon>
        <taxon>Liliopsida</taxon>
        <taxon>Poales</taxon>
        <taxon>Poaceae</taxon>
        <taxon>PACMAD clade</taxon>
        <taxon>Arundinoideae</taxon>
        <taxon>Arundineae</taxon>
        <taxon>Arundo</taxon>
    </lineage>
</organism>
<dbReference type="AlphaFoldDB" id="A0A0A8Z2T4"/>
<reference evidence="1" key="2">
    <citation type="journal article" date="2015" name="Data Brief">
        <title>Shoot transcriptome of the giant reed, Arundo donax.</title>
        <authorList>
            <person name="Barrero R.A."/>
            <person name="Guerrero F.D."/>
            <person name="Moolhuijzen P."/>
            <person name="Goolsby J.A."/>
            <person name="Tidwell J."/>
            <person name="Bellgard S.E."/>
            <person name="Bellgard M.I."/>
        </authorList>
    </citation>
    <scope>NUCLEOTIDE SEQUENCE</scope>
    <source>
        <tissue evidence="1">Shoot tissue taken approximately 20 cm above the soil surface</tissue>
    </source>
</reference>
<reference evidence="1" key="1">
    <citation type="submission" date="2014-09" db="EMBL/GenBank/DDBJ databases">
        <authorList>
            <person name="Magalhaes I.L.F."/>
            <person name="Oliveira U."/>
            <person name="Santos F.R."/>
            <person name="Vidigal T.H.D.A."/>
            <person name="Brescovit A.D."/>
            <person name="Santos A.J."/>
        </authorList>
    </citation>
    <scope>NUCLEOTIDE SEQUENCE</scope>
    <source>
        <tissue evidence="1">Shoot tissue taken approximately 20 cm above the soil surface</tissue>
    </source>
</reference>